<sequence>MCSCSLPLAHGRMRVTEHDVHVTLGLPTGLLELCYLDHVVFKLRSVPRQLQTLRGSKNDEIKDRARQESVTEVGRGYLEDTLDKTSMTNKKELVNEKEHHSKCVVEYEEVLAIPIGLFFGAVGRRIPDAIDAIEKHFAGSQDKMHDLPQFAIPSFSLGVSQEEKELLPEGIVIVDS</sequence>
<proteinExistence type="predicted"/>
<organism evidence="1 2">
    <name type="scientific">Carnegiea gigantea</name>
    <dbReference type="NCBI Taxonomy" id="171969"/>
    <lineage>
        <taxon>Eukaryota</taxon>
        <taxon>Viridiplantae</taxon>
        <taxon>Streptophyta</taxon>
        <taxon>Embryophyta</taxon>
        <taxon>Tracheophyta</taxon>
        <taxon>Spermatophyta</taxon>
        <taxon>Magnoliopsida</taxon>
        <taxon>eudicotyledons</taxon>
        <taxon>Gunneridae</taxon>
        <taxon>Pentapetalae</taxon>
        <taxon>Caryophyllales</taxon>
        <taxon>Cactineae</taxon>
        <taxon>Cactaceae</taxon>
        <taxon>Cactoideae</taxon>
        <taxon>Echinocereeae</taxon>
        <taxon>Carnegiea</taxon>
    </lineage>
</organism>
<evidence type="ECO:0000313" key="1">
    <source>
        <dbReference type="EMBL" id="KAJ8435257.1"/>
    </source>
</evidence>
<name>A0A9Q1K2L4_9CARY</name>
<accession>A0A9Q1K2L4</accession>
<dbReference type="AlphaFoldDB" id="A0A9Q1K2L4"/>
<keyword evidence="2" id="KW-1185">Reference proteome</keyword>
<dbReference type="Proteomes" id="UP001153076">
    <property type="component" value="Unassembled WGS sequence"/>
</dbReference>
<gene>
    <name evidence="1" type="ORF">Cgig2_009390</name>
</gene>
<protein>
    <submittedName>
        <fullName evidence="1">Uncharacterized protein</fullName>
    </submittedName>
</protein>
<dbReference type="OrthoDB" id="1733226at2759"/>
<dbReference type="EMBL" id="JAKOGI010000425">
    <property type="protein sequence ID" value="KAJ8435257.1"/>
    <property type="molecule type" value="Genomic_DNA"/>
</dbReference>
<comment type="caution">
    <text evidence="1">The sequence shown here is derived from an EMBL/GenBank/DDBJ whole genome shotgun (WGS) entry which is preliminary data.</text>
</comment>
<reference evidence="1" key="1">
    <citation type="submission" date="2022-04" db="EMBL/GenBank/DDBJ databases">
        <title>Carnegiea gigantea Genome sequencing and assembly v2.</title>
        <authorList>
            <person name="Copetti D."/>
            <person name="Sanderson M.J."/>
            <person name="Burquez A."/>
            <person name="Wojciechowski M.F."/>
        </authorList>
    </citation>
    <scope>NUCLEOTIDE SEQUENCE</scope>
    <source>
        <strain evidence="1">SGP5-SGP5p</strain>
        <tissue evidence="1">Aerial part</tissue>
    </source>
</reference>
<evidence type="ECO:0000313" key="2">
    <source>
        <dbReference type="Proteomes" id="UP001153076"/>
    </source>
</evidence>